<comment type="caution">
    <text evidence="3">The sequence shown here is derived from an EMBL/GenBank/DDBJ whole genome shotgun (WGS) entry which is preliminary data.</text>
</comment>
<gene>
    <name evidence="3" type="ORF">GCM10011585_05910</name>
</gene>
<evidence type="ECO:0000256" key="1">
    <source>
        <dbReference type="SAM" id="Coils"/>
    </source>
</evidence>
<accession>A0A917H4L0</accession>
<keyword evidence="1" id="KW-0175">Coiled coil</keyword>
<proteinExistence type="predicted"/>
<feature type="chain" id="PRO_5037494954" evidence="2">
    <location>
        <begin position="27"/>
        <end position="406"/>
    </location>
</feature>
<sequence length="406" mass="43523">MVVVRKLLLFQSTLLLLLPAFHSAGAQLHPGINATAVSAQVQQTPDTTKLNVLAQQAASQSSVQDQQIADLQKQLEAVQSQLAQNNNAASTIQTLTARITALETAQKTQQDLAATQAKKATDDLTRQYQAGYAGLSLMDDQAHRLEFAFNLGSAISDFQDAVNPMNNQLFTTDVQALLQKQNTNVISSLTSNPLVKSVATANPYVSLGLSLASYFTSKVSDKDQKLTDIACVVNLGTQSLTATQQIQAQLTSVQANIKQFEATSDSTFQGYAGVIGYNKNLDQYRADQLQAATDILAPSVANAFKDGGNAISTAGIVNTRYQLGQLRTQLAQYDSLVQNVSDFLTKFGAILSDQQKAFAGATCASTANDKLKQLQQTVADLKPAFDQGHWAISASQRALMEGTPVQ</sequence>
<organism evidence="3 4">
    <name type="scientific">Edaphobacter dinghuensis</name>
    <dbReference type="NCBI Taxonomy" id="1560005"/>
    <lineage>
        <taxon>Bacteria</taxon>
        <taxon>Pseudomonadati</taxon>
        <taxon>Acidobacteriota</taxon>
        <taxon>Terriglobia</taxon>
        <taxon>Terriglobales</taxon>
        <taxon>Acidobacteriaceae</taxon>
        <taxon>Edaphobacter</taxon>
    </lineage>
</organism>
<evidence type="ECO:0000313" key="4">
    <source>
        <dbReference type="Proteomes" id="UP000647241"/>
    </source>
</evidence>
<protein>
    <submittedName>
        <fullName evidence="3">Uncharacterized protein</fullName>
    </submittedName>
</protein>
<reference evidence="3" key="1">
    <citation type="journal article" date="2014" name="Int. J. Syst. Evol. Microbiol.">
        <title>Complete genome sequence of Corynebacterium casei LMG S-19264T (=DSM 44701T), isolated from a smear-ripened cheese.</title>
        <authorList>
            <consortium name="US DOE Joint Genome Institute (JGI-PGF)"/>
            <person name="Walter F."/>
            <person name="Albersmeier A."/>
            <person name="Kalinowski J."/>
            <person name="Ruckert C."/>
        </authorList>
    </citation>
    <scope>NUCLEOTIDE SEQUENCE</scope>
    <source>
        <strain evidence="3">CGMCC 1.12997</strain>
    </source>
</reference>
<keyword evidence="4" id="KW-1185">Reference proteome</keyword>
<feature type="coiled-coil region" evidence="1">
    <location>
        <begin position="61"/>
        <end position="88"/>
    </location>
</feature>
<name>A0A917H4L0_9BACT</name>
<keyword evidence="2" id="KW-0732">Signal</keyword>
<reference evidence="3" key="2">
    <citation type="submission" date="2020-09" db="EMBL/GenBank/DDBJ databases">
        <authorList>
            <person name="Sun Q."/>
            <person name="Zhou Y."/>
        </authorList>
    </citation>
    <scope>NUCLEOTIDE SEQUENCE</scope>
    <source>
        <strain evidence="3">CGMCC 1.12997</strain>
    </source>
</reference>
<dbReference type="Proteomes" id="UP000647241">
    <property type="component" value="Unassembled WGS sequence"/>
</dbReference>
<evidence type="ECO:0000256" key="2">
    <source>
        <dbReference type="SAM" id="SignalP"/>
    </source>
</evidence>
<dbReference type="EMBL" id="BMGT01000001">
    <property type="protein sequence ID" value="GGG66864.1"/>
    <property type="molecule type" value="Genomic_DNA"/>
</dbReference>
<evidence type="ECO:0000313" key="3">
    <source>
        <dbReference type="EMBL" id="GGG66864.1"/>
    </source>
</evidence>
<feature type="signal peptide" evidence="2">
    <location>
        <begin position="1"/>
        <end position="26"/>
    </location>
</feature>
<dbReference type="AlphaFoldDB" id="A0A917H4L0"/>
<dbReference type="RefSeq" id="WP_188552628.1">
    <property type="nucleotide sequence ID" value="NZ_BMGT01000001.1"/>
</dbReference>